<evidence type="ECO:0000313" key="3">
    <source>
        <dbReference type="EMBL" id="ADB36088.1"/>
    </source>
</evidence>
<reference evidence="3 4" key="1">
    <citation type="journal article" date="2010" name="Stand. Genomic Sci.">
        <title>Complete genome sequence of Spirosoma linguale type strain (1).</title>
        <authorList>
            <person name="Lail K."/>
            <person name="Sikorski J."/>
            <person name="Saunders E."/>
            <person name="Lapidus A."/>
            <person name="Glavina Del Rio T."/>
            <person name="Copeland A."/>
            <person name="Tice H."/>
            <person name="Cheng J.-F."/>
            <person name="Lucas S."/>
            <person name="Nolan M."/>
            <person name="Bruce D."/>
            <person name="Goodwin L."/>
            <person name="Pitluck S."/>
            <person name="Ivanova N."/>
            <person name="Mavromatis K."/>
            <person name="Ovchinnikova G."/>
            <person name="Pati A."/>
            <person name="Chen A."/>
            <person name="Palaniappan K."/>
            <person name="Land M."/>
            <person name="Hauser L."/>
            <person name="Chang Y.-J."/>
            <person name="Jeffries C.D."/>
            <person name="Chain P."/>
            <person name="Brettin T."/>
            <person name="Detter J.C."/>
            <person name="Schuetze A."/>
            <person name="Rohde M."/>
            <person name="Tindall B.J."/>
            <person name="Goeker M."/>
            <person name="Bristow J."/>
            <person name="Eisen J.A."/>
            <person name="Markowitz V."/>
            <person name="Hugenholtz P."/>
            <person name="Kyrpides N.C."/>
            <person name="Klenk H.-P."/>
            <person name="Chen F."/>
        </authorList>
    </citation>
    <scope>NUCLEOTIDE SEQUENCE [LARGE SCALE GENOMIC DNA]</scope>
    <source>
        <strain evidence="4">ATCC 33905 / DSM 74 / LMG 10896 / Claus 1</strain>
    </source>
</reference>
<gene>
    <name evidence="3" type="ordered locus">Slin_0014</name>
</gene>
<dbReference type="InterPro" id="IPR032466">
    <property type="entry name" value="Metal_Hydrolase"/>
</dbReference>
<dbReference type="Pfam" id="PF04909">
    <property type="entry name" value="Amidohydro_2"/>
    <property type="match status" value="1"/>
</dbReference>
<dbReference type="GO" id="GO:0019748">
    <property type="term" value="P:secondary metabolic process"/>
    <property type="evidence" value="ECO:0007669"/>
    <property type="project" value="TreeGrafter"/>
</dbReference>
<dbReference type="AlphaFoldDB" id="D2QBA6"/>
<proteinExistence type="predicted"/>
<evidence type="ECO:0000313" key="4">
    <source>
        <dbReference type="Proteomes" id="UP000002028"/>
    </source>
</evidence>
<dbReference type="InterPro" id="IPR032465">
    <property type="entry name" value="ACMSD"/>
</dbReference>
<dbReference type="RefSeq" id="WP_012924640.1">
    <property type="nucleotide sequence ID" value="NC_013730.1"/>
</dbReference>
<organism evidence="3 4">
    <name type="scientific">Spirosoma linguale (strain ATCC 33905 / DSM 74 / LMG 10896 / Claus 1)</name>
    <dbReference type="NCBI Taxonomy" id="504472"/>
    <lineage>
        <taxon>Bacteria</taxon>
        <taxon>Pseudomonadati</taxon>
        <taxon>Bacteroidota</taxon>
        <taxon>Cytophagia</taxon>
        <taxon>Cytophagales</taxon>
        <taxon>Cytophagaceae</taxon>
        <taxon>Spirosoma</taxon>
    </lineage>
</organism>
<keyword evidence="1" id="KW-0456">Lyase</keyword>
<dbReference type="Proteomes" id="UP000002028">
    <property type="component" value="Chromosome"/>
</dbReference>
<dbReference type="GO" id="GO:0016787">
    <property type="term" value="F:hydrolase activity"/>
    <property type="evidence" value="ECO:0007669"/>
    <property type="project" value="UniProtKB-KW"/>
</dbReference>
<protein>
    <submittedName>
        <fullName evidence="3">Amidohydrolase 2</fullName>
    </submittedName>
</protein>
<dbReference type="GO" id="GO:0005737">
    <property type="term" value="C:cytoplasm"/>
    <property type="evidence" value="ECO:0007669"/>
    <property type="project" value="TreeGrafter"/>
</dbReference>
<dbReference type="PANTHER" id="PTHR21240:SF28">
    <property type="entry name" value="ISO-OROTATE DECARBOXYLASE (EUROFUNG)"/>
    <property type="match status" value="1"/>
</dbReference>
<keyword evidence="4" id="KW-1185">Reference proteome</keyword>
<dbReference type="GO" id="GO:0016831">
    <property type="term" value="F:carboxy-lyase activity"/>
    <property type="evidence" value="ECO:0007669"/>
    <property type="project" value="InterPro"/>
</dbReference>
<dbReference type="HOGENOM" id="CLU_039043_0_0_10"/>
<name>D2QBA6_SPILD</name>
<dbReference type="Gene3D" id="3.20.20.140">
    <property type="entry name" value="Metal-dependent hydrolases"/>
    <property type="match status" value="1"/>
</dbReference>
<dbReference type="eggNOG" id="COG2159">
    <property type="taxonomic scope" value="Bacteria"/>
</dbReference>
<sequence length="374" mass="43144">MRIFYLSAFLLTGLLACGQSKPSQPDMPLGFEEYDPVSTLKVPEHKLTRSKFPFIDVHNHQWDMDKANLKPLLAQMDSLNMGIMINLSGRGWGSVAQGTQFFDNAMANAAKASPKRLALFTNLNFDEIGRKGWTEDAVKLLEEDVKKGARGLKIFKNLGLNNKDVSGQRVRVDDPRLDPIWAKCGELGIPVLIHTADPKSFWDPMDRYNERWLELKLHGGRKRSANDPIPWDKLIAEQHNVFRKHPKTTFIAAHMGWYPNDLNKLDSLMTVFPNMNVEIGAVIAELGRQPRASRKFFEKYQDRILFGKDSWVPSEYATYFRVLETEDEYFPYHKKYHAFWRMYGMGLPDEILKKVYYKNALRIVPGLDKSQFPK</sequence>
<accession>D2QBA6</accession>
<evidence type="ECO:0000259" key="2">
    <source>
        <dbReference type="Pfam" id="PF04909"/>
    </source>
</evidence>
<dbReference type="PROSITE" id="PS51257">
    <property type="entry name" value="PROKAR_LIPOPROTEIN"/>
    <property type="match status" value="1"/>
</dbReference>
<dbReference type="KEGG" id="sli:Slin_0014"/>
<evidence type="ECO:0000256" key="1">
    <source>
        <dbReference type="ARBA" id="ARBA00023239"/>
    </source>
</evidence>
<dbReference type="EMBL" id="CP001769">
    <property type="protein sequence ID" value="ADB36088.1"/>
    <property type="molecule type" value="Genomic_DNA"/>
</dbReference>
<dbReference type="PANTHER" id="PTHR21240">
    <property type="entry name" value="2-AMINO-3-CARBOXYLMUCONATE-6-SEMIALDEHYDE DECARBOXYLASE"/>
    <property type="match status" value="1"/>
</dbReference>
<dbReference type="InterPro" id="IPR006680">
    <property type="entry name" value="Amidohydro-rel"/>
</dbReference>
<feature type="domain" description="Amidohydrolase-related" evidence="2">
    <location>
        <begin position="55"/>
        <end position="364"/>
    </location>
</feature>
<dbReference type="STRING" id="504472.Slin_0014"/>
<dbReference type="SUPFAM" id="SSF51556">
    <property type="entry name" value="Metallo-dependent hydrolases"/>
    <property type="match status" value="1"/>
</dbReference>